<evidence type="ECO:0008006" key="3">
    <source>
        <dbReference type="Google" id="ProtNLM"/>
    </source>
</evidence>
<sequence length="246" mass="26840">MATTTHNVFHLSSELDEQSPDLVITSANQVAFHVHRHRLLAASTNHFDTLLSLPSKTAIEFSESSPLISIMLNTIYDKPLDSLHPNATILISSIDTLKKYGIPLNQYVHSNTPLFTALVAAAPSCAIDLYILAAENDLHELAAAISKLFLLQITRIATLEQLIAAPLALHSPTSTCDMDAQHLLARRWDLATINIQTIATASMTSASIGGVLGTVEAQTECRFCRDAVQVRVQEVVSGWEQVQKTM</sequence>
<proteinExistence type="predicted"/>
<evidence type="ECO:0000313" key="1">
    <source>
        <dbReference type="EMBL" id="CAL1714061.1"/>
    </source>
</evidence>
<accession>A0ABP1E1Y4</accession>
<evidence type="ECO:0000313" key="2">
    <source>
        <dbReference type="Proteomes" id="UP001497453"/>
    </source>
</evidence>
<keyword evidence="2" id="KW-1185">Reference proteome</keyword>
<dbReference type="EMBL" id="OZ037951">
    <property type="protein sequence ID" value="CAL1714061.1"/>
    <property type="molecule type" value="Genomic_DNA"/>
</dbReference>
<dbReference type="Proteomes" id="UP001497453">
    <property type="component" value="Chromosome 8"/>
</dbReference>
<protein>
    <recommendedName>
        <fullName evidence="3">BTB domain-containing protein</fullName>
    </recommendedName>
</protein>
<reference evidence="2" key="1">
    <citation type="submission" date="2024-04" db="EMBL/GenBank/DDBJ databases">
        <authorList>
            <person name="Shaw F."/>
            <person name="Minotto A."/>
        </authorList>
    </citation>
    <scope>NUCLEOTIDE SEQUENCE [LARGE SCALE GENOMIC DNA]</scope>
</reference>
<gene>
    <name evidence="1" type="ORF">GFSPODELE1_LOCUS9606</name>
</gene>
<organism evidence="1 2">
    <name type="scientific">Somion occarium</name>
    <dbReference type="NCBI Taxonomy" id="3059160"/>
    <lineage>
        <taxon>Eukaryota</taxon>
        <taxon>Fungi</taxon>
        <taxon>Dikarya</taxon>
        <taxon>Basidiomycota</taxon>
        <taxon>Agaricomycotina</taxon>
        <taxon>Agaricomycetes</taxon>
        <taxon>Polyporales</taxon>
        <taxon>Cerrenaceae</taxon>
        <taxon>Somion</taxon>
    </lineage>
</organism>
<name>A0ABP1E1Y4_9APHY</name>